<feature type="compositionally biased region" description="Basic residues" evidence="1">
    <location>
        <begin position="127"/>
        <end position="139"/>
    </location>
</feature>
<gene>
    <name evidence="2" type="ORF">J0S82_016114</name>
</gene>
<evidence type="ECO:0000256" key="1">
    <source>
        <dbReference type="SAM" id="MobiDB-lite"/>
    </source>
</evidence>
<sequence length="377" mass="39921">MPCTWSEPVVKAPSSADLQEEVVYQDPCESPEELRAGLGPRTCRGQCRGGAAAEVVRAAGDPWAASAPGGPSSGTERWAWPRPAHPAAKTGCSVRPHPQRRGGEQHQQAQRLRRRSGPDTCSSSTAPRRRTLRPQKRDKRKEEEHGKEEPVLQEGRKTLQRLRAFKEKRPSESAPTTPRLDPGAATLPGGPGQQPPSPPSLRPAATRPAGSEEQHGAGPARQGCPAATPEQTPGLPAGQTHCRASQGLSPPLPPPPPPPPPLQPGRTPGGEDGPCPLLCYSPARTPPRFSDAAPGPGNRLGPPPGTSHAGWALAGRPLISRPRPRLACVSALGSRRRPPGDLERSIKAALQRVQRVSADSEDSGEEAAELSPGEWDH</sequence>
<feature type="region of interest" description="Disordered" evidence="1">
    <location>
        <begin position="61"/>
        <end position="316"/>
    </location>
</feature>
<evidence type="ECO:0000313" key="3">
    <source>
        <dbReference type="Proteomes" id="UP000700334"/>
    </source>
</evidence>
<accession>A0A8J6DQT1</accession>
<dbReference type="Proteomes" id="UP000700334">
    <property type="component" value="Unassembled WGS sequence"/>
</dbReference>
<evidence type="ECO:0000313" key="2">
    <source>
        <dbReference type="EMBL" id="KAG8516380.1"/>
    </source>
</evidence>
<protein>
    <submittedName>
        <fullName evidence="2">WASP homolog-associated protein with actin, membranes and microtubules</fullName>
    </submittedName>
</protein>
<name>A0A8J6DQT1_GALPY</name>
<comment type="caution">
    <text evidence="2">The sequence shown here is derived from an EMBL/GenBank/DDBJ whole genome shotgun (WGS) entry which is preliminary data.</text>
</comment>
<feature type="compositionally biased region" description="Acidic residues" evidence="1">
    <location>
        <begin position="359"/>
        <end position="368"/>
    </location>
</feature>
<feature type="region of interest" description="Disordered" evidence="1">
    <location>
        <begin position="1"/>
        <end position="20"/>
    </location>
</feature>
<dbReference type="EMBL" id="JAGFMF010011680">
    <property type="protein sequence ID" value="KAG8516380.1"/>
    <property type="molecule type" value="Genomic_DNA"/>
</dbReference>
<feature type="region of interest" description="Disordered" evidence="1">
    <location>
        <begin position="353"/>
        <end position="377"/>
    </location>
</feature>
<dbReference type="AlphaFoldDB" id="A0A8J6DQT1"/>
<feature type="compositionally biased region" description="Pro residues" evidence="1">
    <location>
        <begin position="250"/>
        <end position="263"/>
    </location>
</feature>
<organism evidence="2 3">
    <name type="scientific">Galemys pyrenaicus</name>
    <name type="common">Iberian desman</name>
    <name type="synonym">Pyrenean desman</name>
    <dbReference type="NCBI Taxonomy" id="202257"/>
    <lineage>
        <taxon>Eukaryota</taxon>
        <taxon>Metazoa</taxon>
        <taxon>Chordata</taxon>
        <taxon>Craniata</taxon>
        <taxon>Vertebrata</taxon>
        <taxon>Euteleostomi</taxon>
        <taxon>Mammalia</taxon>
        <taxon>Eutheria</taxon>
        <taxon>Laurasiatheria</taxon>
        <taxon>Eulipotyphla</taxon>
        <taxon>Talpidae</taxon>
        <taxon>Galemys</taxon>
    </lineage>
</organism>
<feature type="compositionally biased region" description="Basic and acidic residues" evidence="1">
    <location>
        <begin position="140"/>
        <end position="157"/>
    </location>
</feature>
<reference evidence="2" key="1">
    <citation type="journal article" date="2021" name="Evol. Appl.">
        <title>The genome of the Pyrenean desman and the effects of bottlenecks and inbreeding on the genomic landscape of an endangered species.</title>
        <authorList>
            <person name="Escoda L."/>
            <person name="Castresana J."/>
        </authorList>
    </citation>
    <scope>NUCLEOTIDE SEQUENCE</scope>
    <source>
        <strain evidence="2">IBE-C5619</strain>
    </source>
</reference>
<keyword evidence="3" id="KW-1185">Reference proteome</keyword>
<proteinExistence type="predicted"/>
<feature type="compositionally biased region" description="Low complexity" evidence="1">
    <location>
        <begin position="77"/>
        <end position="88"/>
    </location>
</feature>